<dbReference type="InterPro" id="IPR050091">
    <property type="entry name" value="PKS_NRPS_Biosynth_Enz"/>
</dbReference>
<dbReference type="InterPro" id="IPR036291">
    <property type="entry name" value="NAD(P)-bd_dom_sf"/>
</dbReference>
<keyword evidence="4" id="KW-0012">Acyltransferase</keyword>
<accession>A0A7C9RUY7</accession>
<feature type="region of interest" description="N-terminal hotdog fold" evidence="5">
    <location>
        <begin position="326"/>
        <end position="441"/>
    </location>
</feature>
<dbReference type="SMART" id="SM01294">
    <property type="entry name" value="PKS_PP_betabranch"/>
    <property type="match status" value="1"/>
</dbReference>
<dbReference type="InterPro" id="IPR057326">
    <property type="entry name" value="KR_dom"/>
</dbReference>
<dbReference type="InterPro" id="IPR001227">
    <property type="entry name" value="Ac_transferase_dom_sf"/>
</dbReference>
<feature type="active site" description="Proton donor; for dehydratase activity" evidence="5">
    <location>
        <position position="507"/>
    </location>
</feature>
<dbReference type="InterPro" id="IPR006162">
    <property type="entry name" value="Ppantetheine_attach_site"/>
</dbReference>
<dbReference type="SUPFAM" id="SSF55048">
    <property type="entry name" value="Probable ACP-binding domain of malonyl-CoA ACP transacylase"/>
    <property type="match status" value="1"/>
</dbReference>
<dbReference type="Gene3D" id="1.10.1200.10">
    <property type="entry name" value="ACP-like"/>
    <property type="match status" value="1"/>
</dbReference>
<feature type="region of interest" description="C-terminal hotdog fold" evidence="5">
    <location>
        <begin position="450"/>
        <end position="598"/>
    </location>
</feature>
<dbReference type="SMART" id="SM00827">
    <property type="entry name" value="PKS_AT"/>
    <property type="match status" value="1"/>
</dbReference>
<dbReference type="SUPFAM" id="SSF52151">
    <property type="entry name" value="FabD/lysophospholipase-like"/>
    <property type="match status" value="1"/>
</dbReference>
<dbReference type="Pfam" id="PF14765">
    <property type="entry name" value="PS-DH"/>
    <property type="match status" value="1"/>
</dbReference>
<dbReference type="GO" id="GO:0031177">
    <property type="term" value="F:phosphopantetheine binding"/>
    <property type="evidence" value="ECO:0007669"/>
    <property type="project" value="InterPro"/>
</dbReference>
<dbReference type="AlphaFoldDB" id="A0A7C9RUY7"/>
<dbReference type="SUPFAM" id="SSF47336">
    <property type="entry name" value="ACP-like"/>
    <property type="match status" value="1"/>
</dbReference>
<evidence type="ECO:0000256" key="1">
    <source>
        <dbReference type="ARBA" id="ARBA00022450"/>
    </source>
</evidence>
<dbReference type="PANTHER" id="PTHR43775">
    <property type="entry name" value="FATTY ACID SYNTHASE"/>
    <property type="match status" value="1"/>
</dbReference>
<dbReference type="Gene3D" id="3.10.129.110">
    <property type="entry name" value="Polyketide synthase dehydratase"/>
    <property type="match status" value="1"/>
</dbReference>
<dbReference type="Pfam" id="PF00550">
    <property type="entry name" value="PP-binding"/>
    <property type="match status" value="1"/>
</dbReference>
<dbReference type="InterPro" id="IPR013968">
    <property type="entry name" value="PKS_KR"/>
</dbReference>
<dbReference type="CDD" id="cd08956">
    <property type="entry name" value="KR_3_FAS_SDR_x"/>
    <property type="match status" value="1"/>
</dbReference>
<evidence type="ECO:0000256" key="3">
    <source>
        <dbReference type="ARBA" id="ARBA00022679"/>
    </source>
</evidence>
<keyword evidence="2" id="KW-0597">Phosphoprotein</keyword>
<dbReference type="SMART" id="SM00822">
    <property type="entry name" value="PKS_KR"/>
    <property type="match status" value="1"/>
</dbReference>
<keyword evidence="9" id="KW-1185">Reference proteome</keyword>
<dbReference type="Gene3D" id="3.40.50.720">
    <property type="entry name" value="NAD(P)-binding Rossmann-like Domain"/>
    <property type="match status" value="1"/>
</dbReference>
<evidence type="ECO:0000256" key="5">
    <source>
        <dbReference type="PROSITE-ProRule" id="PRU01363"/>
    </source>
</evidence>
<dbReference type="Gene3D" id="1.10.1240.100">
    <property type="match status" value="1"/>
</dbReference>
<dbReference type="GO" id="GO:0004312">
    <property type="term" value="F:fatty acid synthase activity"/>
    <property type="evidence" value="ECO:0007669"/>
    <property type="project" value="TreeGrafter"/>
</dbReference>
<dbReference type="SUPFAM" id="SSF51735">
    <property type="entry name" value="NAD(P)-binding Rossmann-fold domains"/>
    <property type="match status" value="2"/>
</dbReference>
<dbReference type="SMART" id="SM00826">
    <property type="entry name" value="PKS_DH"/>
    <property type="match status" value="1"/>
</dbReference>
<sequence>MAVELIEQAPVFAERMRECAVALSRWVDWDLFEVVRDAEALERVEVVQPALWAVMVSLAGLWRAYGVEPQAVVGHSQGEIAAAVVAGALSLEDGARVVCLRSKAIAGLAGTGGMVSVALPVDAAGQLARKVHVAAVNGPAATVLAGEPEALEELLAVCEARGVHARRIPVDYASHTPQVEAVREEILEALQGIEPRRTGIDYYSTLTGERFDTAGLDAGYWYENLRGTVRFAGAIEQLAQDGYGVFVEVSAHPVLTIGIEDVVEGTVVGSLRRDDGGWGRFLGELARAWVGGANVDWARCCRGARRVELPTYAFQRKHYWLTAAGHPWLGSAISLASGGLLFNGKMSLAAHPWLADHAVLGSVLLPGTGFLEMALHAAREAACGVVEELTILAPLVVSEAELQVVVGSPDEVGRRTIEVFSRGEEWVCHASGVLAPGGPPEVEIAWPPVGEEVAVGDLYERLSGIGFVYGPRFRGLHRVWRGDGEVFAEVRLPEGEPGFGVHPALFDAALHAIALENDESRVPFAWSGVSLAATGASVLRVRLSEIGSDVVSLVAVDESGRAVVNVDSLVIRPVSSGQLAPESLYAVRWKPIPVVDAELSGEVVELHHVRQALMVLQKWVAGVQEPLVLVTKNATGEDPDLAGAAVWGLVRSAQSENPGKIVLVDVEGEVRQEELAAAVASGEPQLALRGNEVLVPRLARTTLGEQAVRLDGTVLITGGTGTLGRLVARHLVTAHGVRRLVLASRRGGDAELEALGAEVVRCDVADRAALERLLAERRVDAVVHMAGTLDDGVISSLTPERVDGVWRPKADAAWHLHELLPDVPMVYFSSAAGTFGGPGQANYAAANAYLDALAKHRWARGLPAVSLAWGLWAEESGMTGHLSEVDRARMARSGIRLLGAEEGLRLFDAALRCGEPVLVPVPLATAAQVVHPLLRGLVREREPEIEAWRPTGEPGQVLDLVRAEVAGVLGIPERVPAERTFKELGFDSLTAVELRNRLSAAIGVRLPSTLVFDHPSPGALAEHLMAELLPDVGAEETDVIDDMDADDLVRLVLGGR</sequence>
<dbReference type="SMART" id="SM00823">
    <property type="entry name" value="PKS_PP"/>
    <property type="match status" value="1"/>
</dbReference>
<dbReference type="Gene3D" id="3.40.47.10">
    <property type="match status" value="1"/>
</dbReference>
<organism evidence="8 9">
    <name type="scientific">Lentzea alba</name>
    <dbReference type="NCBI Taxonomy" id="2714351"/>
    <lineage>
        <taxon>Bacteria</taxon>
        <taxon>Bacillati</taxon>
        <taxon>Actinomycetota</taxon>
        <taxon>Actinomycetes</taxon>
        <taxon>Pseudonocardiales</taxon>
        <taxon>Pseudonocardiaceae</taxon>
        <taxon>Lentzea</taxon>
    </lineage>
</organism>
<keyword evidence="3" id="KW-0808">Transferase</keyword>
<feature type="domain" description="PKS/mFAS DH" evidence="7">
    <location>
        <begin position="326"/>
        <end position="598"/>
    </location>
</feature>
<dbReference type="InterPro" id="IPR014043">
    <property type="entry name" value="Acyl_transferase_dom"/>
</dbReference>
<dbReference type="InterPro" id="IPR016039">
    <property type="entry name" value="Thiolase-like"/>
</dbReference>
<dbReference type="InterPro" id="IPR036736">
    <property type="entry name" value="ACP-like_sf"/>
</dbReference>
<dbReference type="Proteomes" id="UP000481360">
    <property type="component" value="Unassembled WGS sequence"/>
</dbReference>
<dbReference type="InterPro" id="IPR049900">
    <property type="entry name" value="PKS_mFAS_DH"/>
</dbReference>
<protein>
    <submittedName>
        <fullName evidence="8">SDR family NAD(P)-dependent oxidoreductase</fullName>
    </submittedName>
</protein>
<dbReference type="PROSITE" id="PS50075">
    <property type="entry name" value="CARRIER"/>
    <property type="match status" value="1"/>
</dbReference>
<dbReference type="GO" id="GO:0006633">
    <property type="term" value="P:fatty acid biosynthetic process"/>
    <property type="evidence" value="ECO:0007669"/>
    <property type="project" value="TreeGrafter"/>
</dbReference>
<evidence type="ECO:0000313" key="8">
    <source>
        <dbReference type="EMBL" id="NGY63508.1"/>
    </source>
</evidence>
<evidence type="ECO:0000256" key="4">
    <source>
        <dbReference type="ARBA" id="ARBA00023315"/>
    </source>
</evidence>
<dbReference type="Pfam" id="PF21089">
    <property type="entry name" value="PKS_DH_N"/>
    <property type="match status" value="1"/>
</dbReference>
<keyword evidence="1" id="KW-0596">Phosphopantetheine</keyword>
<evidence type="ECO:0000313" key="9">
    <source>
        <dbReference type="Proteomes" id="UP000481360"/>
    </source>
</evidence>
<dbReference type="InterPro" id="IPR049551">
    <property type="entry name" value="PKS_DH_C"/>
</dbReference>
<dbReference type="InterPro" id="IPR009081">
    <property type="entry name" value="PP-bd_ACP"/>
</dbReference>
<dbReference type="Pfam" id="PF08659">
    <property type="entry name" value="KR"/>
    <property type="match status" value="1"/>
</dbReference>
<feature type="domain" description="Carrier" evidence="6">
    <location>
        <begin position="952"/>
        <end position="1028"/>
    </location>
</feature>
<dbReference type="PROSITE" id="PS00012">
    <property type="entry name" value="PHOSPHOPANTETHEINE"/>
    <property type="match status" value="1"/>
</dbReference>
<gene>
    <name evidence="8" type="ORF">G7043_31780</name>
</gene>
<dbReference type="PANTHER" id="PTHR43775:SF51">
    <property type="entry name" value="INACTIVE PHENOLPHTHIOCEROL SYNTHESIS POLYKETIDE SYNTHASE TYPE I PKS1-RELATED"/>
    <property type="match status" value="1"/>
</dbReference>
<evidence type="ECO:0000259" key="6">
    <source>
        <dbReference type="PROSITE" id="PS50075"/>
    </source>
</evidence>
<feature type="active site" description="Proton acceptor; for dehydratase activity" evidence="5">
    <location>
        <position position="357"/>
    </location>
</feature>
<dbReference type="InterPro" id="IPR016035">
    <property type="entry name" value="Acyl_Trfase/lysoPLipase"/>
</dbReference>
<name>A0A7C9RUY7_9PSEU</name>
<comment type="caution">
    <text evidence="8">The sequence shown here is derived from an EMBL/GenBank/DDBJ whole genome shotgun (WGS) entry which is preliminary data.</text>
</comment>
<dbReference type="InterPro" id="IPR042104">
    <property type="entry name" value="PKS_dehydratase_sf"/>
</dbReference>
<dbReference type="Pfam" id="PF22953">
    <property type="entry name" value="SpnB_Rossmann"/>
    <property type="match status" value="1"/>
</dbReference>
<dbReference type="InterPro" id="IPR055123">
    <property type="entry name" value="SpnB-like_Rossmann"/>
</dbReference>
<proteinExistence type="predicted"/>
<dbReference type="Pfam" id="PF00698">
    <property type="entry name" value="Acyl_transf_1"/>
    <property type="match status" value="1"/>
</dbReference>
<dbReference type="InterPro" id="IPR049552">
    <property type="entry name" value="PKS_DH_N"/>
</dbReference>
<evidence type="ECO:0000256" key="2">
    <source>
        <dbReference type="ARBA" id="ARBA00022553"/>
    </source>
</evidence>
<dbReference type="InterPro" id="IPR020807">
    <property type="entry name" value="PKS_DH"/>
</dbReference>
<dbReference type="InterPro" id="IPR020806">
    <property type="entry name" value="PKS_PP-bd"/>
</dbReference>
<reference evidence="8 9" key="1">
    <citation type="submission" date="2020-03" db="EMBL/GenBank/DDBJ databases">
        <title>Isolation and identification of active actinomycetes.</title>
        <authorList>
            <person name="Sun X."/>
        </authorList>
    </citation>
    <scope>NUCLEOTIDE SEQUENCE [LARGE SCALE GENOMIC DNA]</scope>
    <source>
        <strain evidence="8 9">NEAU-D13</strain>
    </source>
</reference>
<dbReference type="PROSITE" id="PS52019">
    <property type="entry name" value="PKS_MFAS_DH"/>
    <property type="match status" value="1"/>
</dbReference>
<evidence type="ECO:0000259" key="7">
    <source>
        <dbReference type="PROSITE" id="PS52019"/>
    </source>
</evidence>
<dbReference type="EMBL" id="JAAMPJ010000010">
    <property type="protein sequence ID" value="NGY63508.1"/>
    <property type="molecule type" value="Genomic_DNA"/>
</dbReference>
<dbReference type="Gene3D" id="3.40.366.10">
    <property type="entry name" value="Malonyl-Coenzyme A Acyl Carrier Protein, domain 2"/>
    <property type="match status" value="1"/>
</dbReference>
<dbReference type="InterPro" id="IPR016036">
    <property type="entry name" value="Malonyl_transacylase_ACP-bd"/>
</dbReference>